<reference evidence="1 2" key="1">
    <citation type="submission" date="2020-08" db="EMBL/GenBank/DDBJ databases">
        <title>Sequencing the genomes of 1000 actinobacteria strains.</title>
        <authorList>
            <person name="Klenk H.-P."/>
        </authorList>
    </citation>
    <scope>NUCLEOTIDE SEQUENCE [LARGE SCALE GENOMIC DNA]</scope>
    <source>
        <strain evidence="1 2">DSM 45584</strain>
    </source>
</reference>
<evidence type="ECO:0000313" key="1">
    <source>
        <dbReference type="EMBL" id="MBB5159552.1"/>
    </source>
</evidence>
<sequence>MGAIHNGMWFADVPDKCDLCRFSFHARHLPIADDSGKRKLPEESFDRGVRNRGIAIPTDEVPAAEAGCGNGFDPCLVTMSAHPQGAW</sequence>
<protein>
    <submittedName>
        <fullName evidence="1">Uncharacterized protein</fullName>
    </submittedName>
</protein>
<gene>
    <name evidence="1" type="ORF">BJ970_007151</name>
</gene>
<accession>A0A840QAI7</accession>
<dbReference type="EMBL" id="JACHIW010000002">
    <property type="protein sequence ID" value="MBB5159552.1"/>
    <property type="molecule type" value="Genomic_DNA"/>
</dbReference>
<dbReference type="AlphaFoldDB" id="A0A840QAI7"/>
<organism evidence="1 2">
    <name type="scientific">Saccharopolyspora phatthalungensis</name>
    <dbReference type="NCBI Taxonomy" id="664693"/>
    <lineage>
        <taxon>Bacteria</taxon>
        <taxon>Bacillati</taxon>
        <taxon>Actinomycetota</taxon>
        <taxon>Actinomycetes</taxon>
        <taxon>Pseudonocardiales</taxon>
        <taxon>Pseudonocardiaceae</taxon>
        <taxon>Saccharopolyspora</taxon>
    </lineage>
</organism>
<name>A0A840QAI7_9PSEU</name>
<evidence type="ECO:0000313" key="2">
    <source>
        <dbReference type="Proteomes" id="UP000584374"/>
    </source>
</evidence>
<proteinExistence type="predicted"/>
<dbReference type="Proteomes" id="UP000584374">
    <property type="component" value="Unassembled WGS sequence"/>
</dbReference>
<keyword evidence="2" id="KW-1185">Reference proteome</keyword>
<comment type="caution">
    <text evidence="1">The sequence shown here is derived from an EMBL/GenBank/DDBJ whole genome shotgun (WGS) entry which is preliminary data.</text>
</comment>